<dbReference type="InterPro" id="IPR050638">
    <property type="entry name" value="AA-Vitamin_Transporters"/>
</dbReference>
<comment type="subcellular location">
    <subcellularLocation>
        <location evidence="1">Membrane</location>
        <topology evidence="1">Multi-pass membrane protein</topology>
    </subcellularLocation>
</comment>
<comment type="caution">
    <text evidence="8">The sequence shown here is derived from an EMBL/GenBank/DDBJ whole genome shotgun (WGS) entry which is preliminary data.</text>
</comment>
<comment type="similarity">
    <text evidence="2">Belongs to the EamA transporter family.</text>
</comment>
<evidence type="ECO:0000256" key="5">
    <source>
        <dbReference type="ARBA" id="ARBA00023136"/>
    </source>
</evidence>
<proteinExistence type="inferred from homology"/>
<evidence type="ECO:0000256" key="1">
    <source>
        <dbReference type="ARBA" id="ARBA00004141"/>
    </source>
</evidence>
<name>A0A7I9ZR87_9MYCO</name>
<dbReference type="EMBL" id="BLLB01000002">
    <property type="protein sequence ID" value="GFH03551.1"/>
    <property type="molecule type" value="Genomic_DNA"/>
</dbReference>
<evidence type="ECO:0000256" key="2">
    <source>
        <dbReference type="ARBA" id="ARBA00007362"/>
    </source>
</evidence>
<evidence type="ECO:0000313" key="8">
    <source>
        <dbReference type="EMBL" id="GFH03551.1"/>
    </source>
</evidence>
<keyword evidence="4 6" id="KW-1133">Transmembrane helix</keyword>
<evidence type="ECO:0000256" key="4">
    <source>
        <dbReference type="ARBA" id="ARBA00022989"/>
    </source>
</evidence>
<feature type="transmembrane region" description="Helical" evidence="6">
    <location>
        <begin position="224"/>
        <end position="241"/>
    </location>
</feature>
<reference evidence="8 9" key="1">
    <citation type="journal article" date="2019" name="Emerg. Microbes Infect.">
        <title>Comprehensive subspecies identification of 175 nontuberculous mycobacteria species based on 7547 genomic profiles.</title>
        <authorList>
            <person name="Matsumoto Y."/>
            <person name="Kinjo T."/>
            <person name="Motooka D."/>
            <person name="Nabeya D."/>
            <person name="Jung N."/>
            <person name="Uechi K."/>
            <person name="Horii T."/>
            <person name="Iida T."/>
            <person name="Fujita J."/>
            <person name="Nakamura S."/>
        </authorList>
    </citation>
    <scope>NUCLEOTIDE SEQUENCE [LARGE SCALE GENOMIC DNA]</scope>
    <source>
        <strain evidence="8 9">JCM 30996</strain>
    </source>
</reference>
<evidence type="ECO:0000256" key="6">
    <source>
        <dbReference type="SAM" id="Phobius"/>
    </source>
</evidence>
<dbReference type="Pfam" id="PF00892">
    <property type="entry name" value="EamA"/>
    <property type="match status" value="2"/>
</dbReference>
<dbReference type="SUPFAM" id="SSF103481">
    <property type="entry name" value="Multidrug resistance efflux transporter EmrE"/>
    <property type="match status" value="2"/>
</dbReference>
<feature type="domain" description="EamA" evidence="7">
    <location>
        <begin position="133"/>
        <end position="266"/>
    </location>
</feature>
<feature type="transmembrane region" description="Helical" evidence="6">
    <location>
        <begin position="190"/>
        <end position="212"/>
    </location>
</feature>
<dbReference type="AlphaFoldDB" id="A0A7I9ZR87"/>
<feature type="transmembrane region" description="Helical" evidence="6">
    <location>
        <begin position="20"/>
        <end position="39"/>
    </location>
</feature>
<dbReference type="Gene3D" id="1.10.3730.20">
    <property type="match status" value="1"/>
</dbReference>
<dbReference type="GO" id="GO:0016020">
    <property type="term" value="C:membrane"/>
    <property type="evidence" value="ECO:0007669"/>
    <property type="project" value="UniProtKB-SubCell"/>
</dbReference>
<dbReference type="InterPro" id="IPR000620">
    <property type="entry name" value="EamA_dom"/>
</dbReference>
<keyword evidence="9" id="KW-1185">Reference proteome</keyword>
<evidence type="ECO:0000259" key="7">
    <source>
        <dbReference type="Pfam" id="PF00892"/>
    </source>
</evidence>
<keyword evidence="3 6" id="KW-0812">Transmembrane</keyword>
<protein>
    <submittedName>
        <fullName evidence="8">Transporter</fullName>
    </submittedName>
</protein>
<dbReference type="PANTHER" id="PTHR32322:SF2">
    <property type="entry name" value="EAMA DOMAIN-CONTAINING PROTEIN"/>
    <property type="match status" value="1"/>
</dbReference>
<accession>A0A7I9ZR87</accession>
<dbReference type="InterPro" id="IPR037185">
    <property type="entry name" value="EmrE-like"/>
</dbReference>
<dbReference type="Proteomes" id="UP000465304">
    <property type="component" value="Unassembled WGS sequence"/>
</dbReference>
<feature type="domain" description="EamA" evidence="7">
    <location>
        <begin position="2"/>
        <end position="121"/>
    </location>
</feature>
<feature type="transmembrane region" description="Helical" evidence="6">
    <location>
        <begin position="80"/>
        <end position="98"/>
    </location>
</feature>
<feature type="transmembrane region" description="Helical" evidence="6">
    <location>
        <begin position="131"/>
        <end position="152"/>
    </location>
</feature>
<feature type="transmembrane region" description="Helical" evidence="6">
    <location>
        <begin position="164"/>
        <end position="184"/>
    </location>
</feature>
<feature type="transmembrane region" description="Helical" evidence="6">
    <location>
        <begin position="51"/>
        <end position="74"/>
    </location>
</feature>
<organism evidence="8 9">
    <name type="scientific">Mycolicibacterium hippocampi</name>
    <dbReference type="NCBI Taxonomy" id="659824"/>
    <lineage>
        <taxon>Bacteria</taxon>
        <taxon>Bacillati</taxon>
        <taxon>Actinomycetota</taxon>
        <taxon>Actinomycetes</taxon>
        <taxon>Mycobacteriales</taxon>
        <taxon>Mycobacteriaceae</taxon>
        <taxon>Mycolicibacterium</taxon>
    </lineage>
</organism>
<sequence length="276" mass="28837">MGWGSSFLFIDIAVEHFRPGLVAFLRVLFGALVLAAMPGARRAVARSDWPLIALLGVVWMAAPFVLFAFALQWIDSSVAGMINAAAPLFTAVVAGLVVRRLPDRNQIVGLIVGFVGVVTISGLTTRGGETTGAGIVLVVLATLLYGCAYNLAGPLQRRGGALPVIWRAQLVSLVVLAPLGGLSLPSSNFAWSSLLATIALGAVSTALAYVGFATLVGRVGATRASVAVYLLPVVAIALGWAVRDEPIYRESLVGTVLVLAGAYLTSRVRHRHKLAA</sequence>
<evidence type="ECO:0000313" key="9">
    <source>
        <dbReference type="Proteomes" id="UP000465304"/>
    </source>
</evidence>
<dbReference type="PANTHER" id="PTHR32322">
    <property type="entry name" value="INNER MEMBRANE TRANSPORTER"/>
    <property type="match status" value="1"/>
</dbReference>
<keyword evidence="5 6" id="KW-0472">Membrane</keyword>
<feature type="transmembrane region" description="Helical" evidence="6">
    <location>
        <begin position="247"/>
        <end position="265"/>
    </location>
</feature>
<feature type="transmembrane region" description="Helical" evidence="6">
    <location>
        <begin position="107"/>
        <end position="125"/>
    </location>
</feature>
<gene>
    <name evidence="8" type="ORF">MHIP_40340</name>
</gene>
<evidence type="ECO:0000256" key="3">
    <source>
        <dbReference type="ARBA" id="ARBA00022692"/>
    </source>
</evidence>